<dbReference type="AlphaFoldDB" id="A0A444J568"/>
<sequence>MSSQVPQQDRNTPKKHVHLCRLPGAFVPSVLKSTLEACMLGARIMSLRKIMLTAYDSSLLIQNSCLKLNKCCSVGAVYELPLFSTPTFRSYSPIFRTTSPIRCISLIITVSSRVVNCRSRITTCPLMIEWITSPPPAA</sequence>
<organism evidence="1 2">
    <name type="scientific">Candidatus Electrothrix aarhusensis</name>
    <dbReference type="NCBI Taxonomy" id="1859131"/>
    <lineage>
        <taxon>Bacteria</taxon>
        <taxon>Pseudomonadati</taxon>
        <taxon>Thermodesulfobacteriota</taxon>
        <taxon>Desulfobulbia</taxon>
        <taxon>Desulfobulbales</taxon>
        <taxon>Desulfobulbaceae</taxon>
        <taxon>Candidatus Electrothrix</taxon>
    </lineage>
</organism>
<accession>A0A444J568</accession>
<protein>
    <submittedName>
        <fullName evidence="1">Uncharacterized protein</fullName>
    </submittedName>
</protein>
<proteinExistence type="predicted"/>
<keyword evidence="2" id="KW-1185">Reference proteome</keyword>
<evidence type="ECO:0000313" key="2">
    <source>
        <dbReference type="Proteomes" id="UP000287853"/>
    </source>
</evidence>
<comment type="caution">
    <text evidence="1">The sequence shown here is derived from an EMBL/GenBank/DDBJ whole genome shotgun (WGS) entry which is preliminary data.</text>
</comment>
<gene>
    <name evidence="1" type="ORF">H206_05290</name>
</gene>
<reference evidence="1 2" key="1">
    <citation type="submission" date="2017-01" db="EMBL/GenBank/DDBJ databases">
        <title>The cable genome- insights into the physiology and evolution of filamentous bacteria capable of sulfide oxidation via long distance electron transfer.</title>
        <authorList>
            <person name="Schreiber L."/>
            <person name="Bjerg J.T."/>
            <person name="Boggild A."/>
            <person name="Van De Vossenberg J."/>
            <person name="Meysman F."/>
            <person name="Nielsen L.P."/>
            <person name="Schramm A."/>
            <person name="Kjeldsen K.U."/>
        </authorList>
    </citation>
    <scope>NUCLEOTIDE SEQUENCE [LARGE SCALE GENOMIC DNA]</scope>
    <source>
        <strain evidence="1">MCF</strain>
    </source>
</reference>
<evidence type="ECO:0000313" key="1">
    <source>
        <dbReference type="EMBL" id="RWX48170.1"/>
    </source>
</evidence>
<dbReference type="Proteomes" id="UP000287853">
    <property type="component" value="Unassembled WGS sequence"/>
</dbReference>
<name>A0A444J568_9BACT</name>
<dbReference type="EMBL" id="MTKO01000005">
    <property type="protein sequence ID" value="RWX48170.1"/>
    <property type="molecule type" value="Genomic_DNA"/>
</dbReference>